<sequence>MPVSAETFEAISHKKALYGRLVDKKQLDKFDRVAVPDCSFSFLDTEGNPITRDGLTYVFPSLDAFSSHMAIFLTRTQTLHMFGPGDMRYLTPEKNEVEAIWSMEDQIIWKDENPPIQMRGGGYYYETWTLKHGEWLLKSLRLERTYMKVLFDKTPDQTPKSVGIPRA</sequence>
<dbReference type="Proteomes" id="UP000053789">
    <property type="component" value="Unassembled WGS sequence"/>
</dbReference>
<protein>
    <recommendedName>
        <fullName evidence="1">SnoaL-like domain-containing protein</fullName>
    </recommendedName>
</protein>
<dbReference type="GeneID" id="27692997"/>
<dbReference type="InterPro" id="IPR037401">
    <property type="entry name" value="SnoaL-like"/>
</dbReference>
<dbReference type="OrthoDB" id="4456362at2759"/>
<dbReference type="RefSeq" id="XP_016625078.1">
    <property type="nucleotide sequence ID" value="XM_016757829.1"/>
</dbReference>
<dbReference type="VEuPathDB" id="FungiDB:Z519_00069"/>
<dbReference type="InterPro" id="IPR032710">
    <property type="entry name" value="NTF2-like_dom_sf"/>
</dbReference>
<proteinExistence type="predicted"/>
<organism evidence="2 3">
    <name type="scientific">Cladophialophora bantiana (strain ATCC 10958 / CBS 173.52 / CDC B-1940 / NIH 8579)</name>
    <name type="common">Xylohypha bantiana</name>
    <dbReference type="NCBI Taxonomy" id="1442370"/>
    <lineage>
        <taxon>Eukaryota</taxon>
        <taxon>Fungi</taxon>
        <taxon>Dikarya</taxon>
        <taxon>Ascomycota</taxon>
        <taxon>Pezizomycotina</taxon>
        <taxon>Eurotiomycetes</taxon>
        <taxon>Chaetothyriomycetidae</taxon>
        <taxon>Chaetothyriales</taxon>
        <taxon>Herpotrichiellaceae</taxon>
        <taxon>Cladophialophora</taxon>
    </lineage>
</organism>
<dbReference type="Pfam" id="PF13577">
    <property type="entry name" value="SnoaL_4"/>
    <property type="match status" value="1"/>
</dbReference>
<dbReference type="SUPFAM" id="SSF54427">
    <property type="entry name" value="NTF2-like"/>
    <property type="match status" value="1"/>
</dbReference>
<gene>
    <name evidence="2" type="ORF">Z519_00069</name>
</gene>
<dbReference type="AlphaFoldDB" id="A0A0D2INS4"/>
<evidence type="ECO:0000313" key="3">
    <source>
        <dbReference type="Proteomes" id="UP000053789"/>
    </source>
</evidence>
<keyword evidence="3" id="KW-1185">Reference proteome</keyword>
<dbReference type="HOGENOM" id="CLU_106738_11_0_1"/>
<reference evidence="2" key="1">
    <citation type="submission" date="2015-01" db="EMBL/GenBank/DDBJ databases">
        <title>The Genome Sequence of Cladophialophora bantiana CBS 173.52.</title>
        <authorList>
            <consortium name="The Broad Institute Genomics Platform"/>
            <person name="Cuomo C."/>
            <person name="de Hoog S."/>
            <person name="Gorbushina A."/>
            <person name="Stielow B."/>
            <person name="Teixiera M."/>
            <person name="Abouelleil A."/>
            <person name="Chapman S.B."/>
            <person name="Priest M."/>
            <person name="Young S.K."/>
            <person name="Wortman J."/>
            <person name="Nusbaum C."/>
            <person name="Birren B."/>
        </authorList>
    </citation>
    <scope>NUCLEOTIDE SEQUENCE [LARGE SCALE GENOMIC DNA]</scope>
    <source>
        <strain evidence="2">CBS 173.52</strain>
    </source>
</reference>
<name>A0A0D2INS4_CLAB1</name>
<evidence type="ECO:0000259" key="1">
    <source>
        <dbReference type="Pfam" id="PF13577"/>
    </source>
</evidence>
<dbReference type="Gene3D" id="3.10.450.50">
    <property type="match status" value="1"/>
</dbReference>
<feature type="domain" description="SnoaL-like" evidence="1">
    <location>
        <begin position="5"/>
        <end position="141"/>
    </location>
</feature>
<evidence type="ECO:0000313" key="2">
    <source>
        <dbReference type="EMBL" id="KIW98409.1"/>
    </source>
</evidence>
<accession>A0A0D2INS4</accession>
<dbReference type="EMBL" id="KN846980">
    <property type="protein sequence ID" value="KIW98409.1"/>
    <property type="molecule type" value="Genomic_DNA"/>
</dbReference>